<dbReference type="InterPro" id="IPR046537">
    <property type="entry name" value="DUF6602"/>
</dbReference>
<feature type="domain" description="DUF6602" evidence="1">
    <location>
        <begin position="29"/>
        <end position="128"/>
    </location>
</feature>
<evidence type="ECO:0000313" key="2">
    <source>
        <dbReference type="EMBL" id="TWT37648.1"/>
    </source>
</evidence>
<dbReference type="RefSeq" id="WP_146564969.1">
    <property type="nucleotide sequence ID" value="NZ_SIHJ01000001.1"/>
</dbReference>
<dbReference type="EMBL" id="SIHJ01000001">
    <property type="protein sequence ID" value="TWT37648.1"/>
    <property type="molecule type" value="Genomic_DNA"/>
</dbReference>
<dbReference type="OrthoDB" id="337432at2"/>
<accession>A0A5C5VG45</accession>
<evidence type="ECO:0000259" key="1">
    <source>
        <dbReference type="Pfam" id="PF20247"/>
    </source>
</evidence>
<protein>
    <recommendedName>
        <fullName evidence="1">DUF6602 domain-containing protein</fullName>
    </recommendedName>
</protein>
<dbReference type="Pfam" id="PF20247">
    <property type="entry name" value="DUF6602"/>
    <property type="match status" value="1"/>
</dbReference>
<proteinExistence type="predicted"/>
<keyword evidence="3" id="KW-1185">Reference proteome</keyword>
<organism evidence="2 3">
    <name type="scientific">Posidoniimonas corsicana</name>
    <dbReference type="NCBI Taxonomy" id="1938618"/>
    <lineage>
        <taxon>Bacteria</taxon>
        <taxon>Pseudomonadati</taxon>
        <taxon>Planctomycetota</taxon>
        <taxon>Planctomycetia</taxon>
        <taxon>Pirellulales</taxon>
        <taxon>Lacipirellulaceae</taxon>
        <taxon>Posidoniimonas</taxon>
    </lineage>
</organism>
<sequence>MDKNKHDLYDFMQQMTVLMSAEYDRISRRATEDPGTAGDQGEENWATLLRGWLPRNYEVVTKGRIISEKGETSPQIDVLVLNSVYPEKLLDKKLYLAAGVAAAFECKTTLKGAHIEEAVATCKAVKNLFPKREGTPYEELYAPVVYGILAHSHVWKREKSTPEENVTVKLETESGRVAEHPRELLDVLCVADLGAWTQDSLAFFGPRVLAEWPTHVLGDWGANEGQVNTSFIAHAYSSHSQSDEFTPIGALIAKLTLQLAREEPSLRSLARYYRVANLYGSGRGIIRHWDPTAVYSETVQQGIASGKLTSNKPWDSWSLYCF</sequence>
<gene>
    <name evidence="2" type="ORF">KOR34_26060</name>
</gene>
<name>A0A5C5VG45_9BACT</name>
<comment type="caution">
    <text evidence="2">The sequence shown here is derived from an EMBL/GenBank/DDBJ whole genome shotgun (WGS) entry which is preliminary data.</text>
</comment>
<dbReference type="Proteomes" id="UP000316714">
    <property type="component" value="Unassembled WGS sequence"/>
</dbReference>
<evidence type="ECO:0000313" key="3">
    <source>
        <dbReference type="Proteomes" id="UP000316714"/>
    </source>
</evidence>
<reference evidence="2 3" key="1">
    <citation type="submission" date="2019-02" db="EMBL/GenBank/DDBJ databases">
        <title>Deep-cultivation of Planctomycetes and their phenomic and genomic characterization uncovers novel biology.</title>
        <authorList>
            <person name="Wiegand S."/>
            <person name="Jogler M."/>
            <person name="Boedeker C."/>
            <person name="Pinto D."/>
            <person name="Vollmers J."/>
            <person name="Rivas-Marin E."/>
            <person name="Kohn T."/>
            <person name="Peeters S.H."/>
            <person name="Heuer A."/>
            <person name="Rast P."/>
            <person name="Oberbeckmann S."/>
            <person name="Bunk B."/>
            <person name="Jeske O."/>
            <person name="Meyerdierks A."/>
            <person name="Storesund J.E."/>
            <person name="Kallscheuer N."/>
            <person name="Luecker S."/>
            <person name="Lage O.M."/>
            <person name="Pohl T."/>
            <person name="Merkel B.J."/>
            <person name="Hornburger P."/>
            <person name="Mueller R.-W."/>
            <person name="Bruemmer F."/>
            <person name="Labrenz M."/>
            <person name="Spormann A.M."/>
            <person name="Op Den Camp H."/>
            <person name="Overmann J."/>
            <person name="Amann R."/>
            <person name="Jetten M.S.M."/>
            <person name="Mascher T."/>
            <person name="Medema M.H."/>
            <person name="Devos D.P."/>
            <person name="Kaster A.-K."/>
            <person name="Ovreas L."/>
            <person name="Rohde M."/>
            <person name="Galperin M.Y."/>
            <person name="Jogler C."/>
        </authorList>
    </citation>
    <scope>NUCLEOTIDE SEQUENCE [LARGE SCALE GENOMIC DNA]</scope>
    <source>
        <strain evidence="2 3">KOR34</strain>
    </source>
</reference>
<dbReference type="CDD" id="cd21173">
    <property type="entry name" value="NucC-like"/>
    <property type="match status" value="1"/>
</dbReference>
<dbReference type="AlphaFoldDB" id="A0A5C5VG45"/>